<dbReference type="STRING" id="83449.BON30_06240"/>
<keyword evidence="2" id="KW-1185">Reference proteome</keyword>
<accession>A0A1L9BKJ7</accession>
<dbReference type="EMBL" id="MPIN01000001">
    <property type="protein sequence ID" value="OJH42773.1"/>
    <property type="molecule type" value="Genomic_DNA"/>
</dbReference>
<protein>
    <submittedName>
        <fullName evidence="1">Uncharacterized protein</fullName>
    </submittedName>
</protein>
<reference evidence="1 2" key="2">
    <citation type="submission" date="2016-12" db="EMBL/GenBank/DDBJ databases">
        <title>Draft Genome Sequence of Cystobacter ferrugineus Strain Cbfe23.</title>
        <authorList>
            <person name="Akbar S."/>
            <person name="Dowd S.E."/>
            <person name="Stevens D.C."/>
        </authorList>
    </citation>
    <scope>NUCLEOTIDE SEQUENCE [LARGE SCALE GENOMIC DNA]</scope>
    <source>
        <strain evidence="1 2">Cbfe23</strain>
    </source>
</reference>
<dbReference type="Proteomes" id="UP000182229">
    <property type="component" value="Unassembled WGS sequence"/>
</dbReference>
<dbReference type="AlphaFoldDB" id="A0A1L9BKJ7"/>
<comment type="caution">
    <text evidence="1">The sequence shown here is derived from an EMBL/GenBank/DDBJ whole genome shotgun (WGS) entry which is preliminary data.</text>
</comment>
<name>A0A1L9BKJ7_9BACT</name>
<evidence type="ECO:0000313" key="2">
    <source>
        <dbReference type="Proteomes" id="UP000182229"/>
    </source>
</evidence>
<sequence>MRPLKVRVRRHLQRRASTADGARAVITAYERRKAQLGPLLEHRVDEPADDSRVDPFLLGIAEISSATHDLADTSKAVPVDTELIAGLIEDVAKALHTRVHTLAVPSTPDAES</sequence>
<proteinExistence type="predicted"/>
<reference evidence="2" key="1">
    <citation type="submission" date="2016-11" db="EMBL/GenBank/DDBJ databases">
        <authorList>
            <person name="Shukria A."/>
            <person name="Stevens D.C."/>
        </authorList>
    </citation>
    <scope>NUCLEOTIDE SEQUENCE [LARGE SCALE GENOMIC DNA]</scope>
    <source>
        <strain evidence="2">Cbfe23</strain>
    </source>
</reference>
<organism evidence="1 2">
    <name type="scientific">Cystobacter ferrugineus</name>
    <dbReference type="NCBI Taxonomy" id="83449"/>
    <lineage>
        <taxon>Bacteria</taxon>
        <taxon>Pseudomonadati</taxon>
        <taxon>Myxococcota</taxon>
        <taxon>Myxococcia</taxon>
        <taxon>Myxococcales</taxon>
        <taxon>Cystobacterineae</taxon>
        <taxon>Archangiaceae</taxon>
        <taxon>Cystobacter</taxon>
    </lineage>
</organism>
<gene>
    <name evidence="1" type="ORF">BON30_06240</name>
</gene>
<evidence type="ECO:0000313" key="1">
    <source>
        <dbReference type="EMBL" id="OJH42773.1"/>
    </source>
</evidence>